<proteinExistence type="predicted"/>
<organism evidence="1 2">
    <name type="scientific">Acaulospora colombiana</name>
    <dbReference type="NCBI Taxonomy" id="27376"/>
    <lineage>
        <taxon>Eukaryota</taxon>
        <taxon>Fungi</taxon>
        <taxon>Fungi incertae sedis</taxon>
        <taxon>Mucoromycota</taxon>
        <taxon>Glomeromycotina</taxon>
        <taxon>Glomeromycetes</taxon>
        <taxon>Diversisporales</taxon>
        <taxon>Acaulosporaceae</taxon>
        <taxon>Acaulospora</taxon>
    </lineage>
</organism>
<accession>A0ACA9N938</accession>
<protein>
    <submittedName>
        <fullName evidence="1">1734_t:CDS:1</fullName>
    </submittedName>
</protein>
<reference evidence="1" key="1">
    <citation type="submission" date="2021-06" db="EMBL/GenBank/DDBJ databases">
        <authorList>
            <person name="Kallberg Y."/>
            <person name="Tangrot J."/>
            <person name="Rosling A."/>
        </authorList>
    </citation>
    <scope>NUCLEOTIDE SEQUENCE</scope>
    <source>
        <strain evidence="1">CL356</strain>
    </source>
</reference>
<dbReference type="EMBL" id="CAJVPT010019611">
    <property type="protein sequence ID" value="CAG8642543.1"/>
    <property type="molecule type" value="Genomic_DNA"/>
</dbReference>
<keyword evidence="2" id="KW-1185">Reference proteome</keyword>
<feature type="non-terminal residue" evidence="1">
    <location>
        <position position="433"/>
    </location>
</feature>
<evidence type="ECO:0000313" key="1">
    <source>
        <dbReference type="EMBL" id="CAG8642543.1"/>
    </source>
</evidence>
<comment type="caution">
    <text evidence="1">The sequence shown here is derived from an EMBL/GenBank/DDBJ whole genome shotgun (WGS) entry which is preliminary data.</text>
</comment>
<feature type="non-terminal residue" evidence="1">
    <location>
        <position position="1"/>
    </location>
</feature>
<sequence>HTSYPNFCKFSRQYHSSKKVLGAAVIEPKNDPPVPFPKKRKKATERDLVLEVLSTVPSQREARSFIKRFTMPLNDPTPYSNISKPSTTPTPSQPERQESSIQQKAQFVDSLFASRFEHVALIKIQGPFTILDLRSVAKTLVHLQKLGLMSIAVIDNEEWKEMLNEGPSCFSELRERMMGDVANICEAIENVDGRAVPIYSGVFTLKNGPQKGNKKPQVSSHAPMADVGTQIDVSVSWLKSCLKLGQIPLILPIALDGLSIQRTISANAGMIELSRTLSDISNANLLNLKTPQTEPMKIVVINSEGGVPSEERRGSHVFINIQQEYEDIKQSYKSNPQWGITHPTGLENFEMIKTCLEKLPSTSSAIMVPACSPTGLISNLITDKPLFSSSLPLTAPTTRSTSTTVIRYGTPVLFHNSLDTVNISALRSLIERS</sequence>
<name>A0ACA9N938_9GLOM</name>
<dbReference type="Proteomes" id="UP000789525">
    <property type="component" value="Unassembled WGS sequence"/>
</dbReference>
<gene>
    <name evidence="1" type="ORF">ACOLOM_LOCUS7988</name>
</gene>
<evidence type="ECO:0000313" key="2">
    <source>
        <dbReference type="Proteomes" id="UP000789525"/>
    </source>
</evidence>